<evidence type="ECO:0000256" key="1">
    <source>
        <dbReference type="SAM" id="MobiDB-lite"/>
    </source>
</evidence>
<dbReference type="RefSeq" id="WP_188102789.1">
    <property type="nucleotide sequence ID" value="NZ_JAANIH010000028.1"/>
</dbReference>
<proteinExistence type="predicted"/>
<gene>
    <name evidence="2" type="ORF">HA482_10330</name>
</gene>
<comment type="caution">
    <text evidence="2">The sequence shown here is derived from an EMBL/GenBank/DDBJ whole genome shotgun (WGS) entry which is preliminary data.</text>
</comment>
<evidence type="ECO:0000313" key="3">
    <source>
        <dbReference type="Proteomes" id="UP000639516"/>
    </source>
</evidence>
<reference evidence="2 3" key="1">
    <citation type="journal article" date="2020" name="Arch. Microbiol.">
        <title>Bradyrhizobium campsiandrae sp. nov., a nitrogen-fixing bacterial strain isolated from a native leguminous tree from the Amazon adapted to flooded conditions.</title>
        <authorList>
            <person name="Cabral Michel D."/>
            <person name="Martins da Costa E."/>
            <person name="Azarias Guimaraes A."/>
            <person name="Soares de Carvalho T."/>
            <person name="Santos de Castro Caputo P."/>
            <person name="Willems A."/>
            <person name="de Souza Moreira F.M."/>
        </authorList>
    </citation>
    <scope>NUCLEOTIDE SEQUENCE [LARGE SCALE GENOMIC DNA]</scope>
    <source>
        <strain evidence="3">INPA 384B</strain>
    </source>
</reference>
<dbReference type="Proteomes" id="UP000639516">
    <property type="component" value="Unassembled WGS sequence"/>
</dbReference>
<name>A0ABR7U4W1_9BRAD</name>
<evidence type="ECO:0000313" key="2">
    <source>
        <dbReference type="EMBL" id="MBC9978613.1"/>
    </source>
</evidence>
<dbReference type="EMBL" id="JAATTO010000012">
    <property type="protein sequence ID" value="MBC9978613.1"/>
    <property type="molecule type" value="Genomic_DNA"/>
</dbReference>
<organism evidence="2 3">
    <name type="scientific">Bradyrhizobium campsiandrae</name>
    <dbReference type="NCBI Taxonomy" id="1729892"/>
    <lineage>
        <taxon>Bacteria</taxon>
        <taxon>Pseudomonadati</taxon>
        <taxon>Pseudomonadota</taxon>
        <taxon>Alphaproteobacteria</taxon>
        <taxon>Hyphomicrobiales</taxon>
        <taxon>Nitrobacteraceae</taxon>
        <taxon>Bradyrhizobium</taxon>
    </lineage>
</organism>
<feature type="region of interest" description="Disordered" evidence="1">
    <location>
        <begin position="73"/>
        <end position="93"/>
    </location>
</feature>
<accession>A0ABR7U4W1</accession>
<protein>
    <submittedName>
        <fullName evidence="2">Uncharacterized protein</fullName>
    </submittedName>
</protein>
<sequence>MGFSREAIERSNPLANAVAAKAVVRPCFLDLHSACSAQYFLRPVPHPPVSLSGISFGCIYVIYHMTGDMSMHKDWSNPSERPPRPSRSSSRTDFLERARRNVPVQVLFPHPLSWWRTRRPEHFKEVDIYIARHVLTKSAIIGESHWHLGAAGNLAIAINVAHRANKKRGGSLVSVDVAMTAVLCIALEGNVEAKLFLAAILHQRSEIDQVFGELSDRWLEFAPPWT</sequence>
<keyword evidence="3" id="KW-1185">Reference proteome</keyword>